<evidence type="ECO:0000313" key="1">
    <source>
        <dbReference type="EMBL" id="KAE8362465.1"/>
    </source>
</evidence>
<name>A0A5N6ZYH1_9EURO</name>
<organism evidence="1 2">
    <name type="scientific">Aspergillus caelatus</name>
    <dbReference type="NCBI Taxonomy" id="61420"/>
    <lineage>
        <taxon>Eukaryota</taxon>
        <taxon>Fungi</taxon>
        <taxon>Dikarya</taxon>
        <taxon>Ascomycota</taxon>
        <taxon>Pezizomycotina</taxon>
        <taxon>Eurotiomycetes</taxon>
        <taxon>Eurotiomycetidae</taxon>
        <taxon>Eurotiales</taxon>
        <taxon>Aspergillaceae</taxon>
        <taxon>Aspergillus</taxon>
        <taxon>Aspergillus subgen. Circumdati</taxon>
    </lineage>
</organism>
<accession>A0A5N6ZYH1</accession>
<dbReference type="Proteomes" id="UP000326268">
    <property type="component" value="Unassembled WGS sequence"/>
</dbReference>
<gene>
    <name evidence="1" type="ORF">BDV27DRAFT_146965</name>
</gene>
<reference evidence="1 2" key="1">
    <citation type="submission" date="2019-04" db="EMBL/GenBank/DDBJ databases">
        <title>Friends and foes A comparative genomics studyof 23 Aspergillus species from section Flavi.</title>
        <authorList>
            <consortium name="DOE Joint Genome Institute"/>
            <person name="Kjaerbolling I."/>
            <person name="Vesth T."/>
            <person name="Frisvad J.C."/>
            <person name="Nybo J.L."/>
            <person name="Theobald S."/>
            <person name="Kildgaard S."/>
            <person name="Isbrandt T."/>
            <person name="Kuo A."/>
            <person name="Sato A."/>
            <person name="Lyhne E.K."/>
            <person name="Kogle M.E."/>
            <person name="Wiebenga A."/>
            <person name="Kun R.S."/>
            <person name="Lubbers R.J."/>
            <person name="Makela M.R."/>
            <person name="Barry K."/>
            <person name="Chovatia M."/>
            <person name="Clum A."/>
            <person name="Daum C."/>
            <person name="Haridas S."/>
            <person name="He G."/>
            <person name="LaButti K."/>
            <person name="Lipzen A."/>
            <person name="Mondo S."/>
            <person name="Riley R."/>
            <person name="Salamov A."/>
            <person name="Simmons B.A."/>
            <person name="Magnuson J.K."/>
            <person name="Henrissat B."/>
            <person name="Mortensen U.H."/>
            <person name="Larsen T.O."/>
            <person name="Devries R.P."/>
            <person name="Grigoriev I.V."/>
            <person name="Machida M."/>
            <person name="Baker S.E."/>
            <person name="Andersen M.R."/>
        </authorList>
    </citation>
    <scope>NUCLEOTIDE SEQUENCE [LARGE SCALE GENOMIC DNA]</scope>
    <source>
        <strain evidence="1 2">CBS 763.97</strain>
    </source>
</reference>
<evidence type="ECO:0000313" key="2">
    <source>
        <dbReference type="Proteomes" id="UP000326268"/>
    </source>
</evidence>
<dbReference type="EMBL" id="ML737703">
    <property type="protein sequence ID" value="KAE8362465.1"/>
    <property type="molecule type" value="Genomic_DNA"/>
</dbReference>
<dbReference type="GeneID" id="43655112"/>
<proteinExistence type="predicted"/>
<dbReference type="OrthoDB" id="4468425at2759"/>
<protein>
    <submittedName>
        <fullName evidence="1">Uncharacterized protein</fullName>
    </submittedName>
</protein>
<sequence>MPCIYSWKPTERLVVELVDDWHSTPISPVTIRLHHEYVKTCESGKAWKKKRKAFQGVGRSDSSVVIDNILQSHHRNWDSLDDTGKSALRARFHECKRYGKGWSLLADSLGRSSILLCSQKLANLIHNTTMTLKTLNFMIDDIQFRQPDIMGILEVVEQLADDLVHNGRVLCDVSSVLTKLRDIRHSIAPSHRDFF</sequence>
<dbReference type="RefSeq" id="XP_031925546.1">
    <property type="nucleotide sequence ID" value="XM_032070666.1"/>
</dbReference>
<keyword evidence="2" id="KW-1185">Reference proteome</keyword>
<dbReference type="AlphaFoldDB" id="A0A5N6ZYH1"/>